<dbReference type="RefSeq" id="WP_162331442.1">
    <property type="nucleotide sequence ID" value="NZ_CP048113.1"/>
</dbReference>
<keyword evidence="2" id="KW-0378">Hydrolase</keyword>
<evidence type="ECO:0000313" key="5">
    <source>
        <dbReference type="EMBL" id="QHS59747.1"/>
    </source>
</evidence>
<sequence length="538" mass="61931">MATIYDKWWQKGVIYQVYPRSFQDSNGDGVGDLNGITGRLDYLQWLGIDAVWLSPIYPSPMADFGYDIADYTGIHPLFGNEQDFDRLLEEVHKRGMQLLLDLVPNHTSDQHPWFLESRSSIDNPKRDWYIWHDPLPDGGVPNNWLSVFGGDAWEWDATTQQYYYHAFLKEQPDLNWRNPEVQEAMLDVMRYWLKKGVDGFRVDVMWHMIKDKQLRNNPVNPDYEPHMGTYSQQLPVYSTDQPEVHEVVRKMRAVMEEFPGDRVMIGEIYLPIQQLMAYYGVDNKGAHLPFNFQLLSLPWQASSLAIAIDQYEGALPDQGWPNWVLSNHDQHRIASRVGQLQARVAAMLLLTLRGTPTIYYGDEIGMRNVAIPFNEVQDPQGLNMPDKNLSRDPSRTPMQWDASTNAGFTTGTPWLRLSKTWQRVNVQAQEEDPFAILTLYRQLIALRRKEPSLHAGDYKPVYADNQVLAFIRQDEGHPAFLIVLNLTHLPCYFRPPHFTFSGIVELATFPENNGSVVENTLSLDGDEGLVIRLDKYAG</sequence>
<dbReference type="Gene3D" id="2.60.40.1180">
    <property type="entry name" value="Golgi alpha-mannosidase II"/>
    <property type="match status" value="1"/>
</dbReference>
<dbReference type="PANTHER" id="PTHR10357:SF179">
    <property type="entry name" value="NEUTRAL AND BASIC AMINO ACID TRANSPORT PROTEIN RBAT"/>
    <property type="match status" value="1"/>
</dbReference>
<evidence type="ECO:0000256" key="2">
    <source>
        <dbReference type="ARBA" id="ARBA00022801"/>
    </source>
</evidence>
<dbReference type="FunFam" id="3.90.400.10:FF:000002">
    <property type="entry name" value="Sucrose isomerase"/>
    <property type="match status" value="1"/>
</dbReference>
<dbReference type="Gene3D" id="3.90.400.10">
    <property type="entry name" value="Oligo-1,6-glucosidase, Domain 2"/>
    <property type="match status" value="1"/>
</dbReference>
<dbReference type="AlphaFoldDB" id="A0A6B9ZC59"/>
<evidence type="ECO:0000313" key="6">
    <source>
        <dbReference type="Proteomes" id="UP000476411"/>
    </source>
</evidence>
<dbReference type="EMBL" id="CP048113">
    <property type="protein sequence ID" value="QHS59747.1"/>
    <property type="molecule type" value="Genomic_DNA"/>
</dbReference>
<reference evidence="5 6" key="1">
    <citation type="submission" date="2020-01" db="EMBL/GenBank/DDBJ databases">
        <title>Complete genome sequence of Chitinophaga sp. H33E-04 isolated from quinoa roots.</title>
        <authorList>
            <person name="Weon H.-Y."/>
            <person name="Lee S.A."/>
        </authorList>
    </citation>
    <scope>NUCLEOTIDE SEQUENCE [LARGE SCALE GENOMIC DNA]</scope>
    <source>
        <strain evidence="5 6">H33E-04</strain>
    </source>
</reference>
<evidence type="ECO:0000259" key="4">
    <source>
        <dbReference type="SMART" id="SM00642"/>
    </source>
</evidence>
<dbReference type="KEGG" id="chih:GWR21_09125"/>
<evidence type="ECO:0000256" key="1">
    <source>
        <dbReference type="ARBA" id="ARBA00008061"/>
    </source>
</evidence>
<proteinExistence type="inferred from homology"/>
<protein>
    <submittedName>
        <fullName evidence="5">Alpha-amylase</fullName>
    </submittedName>
</protein>
<dbReference type="CDD" id="cd11331">
    <property type="entry name" value="AmyAc_OligoGlu_like"/>
    <property type="match status" value="1"/>
</dbReference>
<keyword evidence="3" id="KW-0326">Glycosidase</keyword>
<evidence type="ECO:0000256" key="3">
    <source>
        <dbReference type="ARBA" id="ARBA00023295"/>
    </source>
</evidence>
<keyword evidence="6" id="KW-1185">Reference proteome</keyword>
<dbReference type="PANTHER" id="PTHR10357">
    <property type="entry name" value="ALPHA-AMYLASE FAMILY MEMBER"/>
    <property type="match status" value="1"/>
</dbReference>
<gene>
    <name evidence="5" type="ORF">GWR21_09125</name>
</gene>
<dbReference type="InterPro" id="IPR045857">
    <property type="entry name" value="O16G_dom_2"/>
</dbReference>
<comment type="similarity">
    <text evidence="1">Belongs to the glycosyl hydrolase 13 family.</text>
</comment>
<dbReference type="Pfam" id="PF00128">
    <property type="entry name" value="Alpha-amylase"/>
    <property type="match status" value="1"/>
</dbReference>
<dbReference type="InterPro" id="IPR017853">
    <property type="entry name" value="GH"/>
</dbReference>
<dbReference type="SMART" id="SM00642">
    <property type="entry name" value="Aamy"/>
    <property type="match status" value="1"/>
</dbReference>
<dbReference type="InterPro" id="IPR006047">
    <property type="entry name" value="GH13_cat_dom"/>
</dbReference>
<organism evidence="5 6">
    <name type="scientific">Chitinophaga agri</name>
    <dbReference type="NCBI Taxonomy" id="2703787"/>
    <lineage>
        <taxon>Bacteria</taxon>
        <taxon>Pseudomonadati</taxon>
        <taxon>Bacteroidota</taxon>
        <taxon>Chitinophagia</taxon>
        <taxon>Chitinophagales</taxon>
        <taxon>Chitinophagaceae</taxon>
        <taxon>Chitinophaga</taxon>
    </lineage>
</organism>
<dbReference type="SUPFAM" id="SSF51445">
    <property type="entry name" value="(Trans)glycosidases"/>
    <property type="match status" value="1"/>
</dbReference>
<dbReference type="InterPro" id="IPR013780">
    <property type="entry name" value="Glyco_hydro_b"/>
</dbReference>
<dbReference type="SUPFAM" id="SSF51011">
    <property type="entry name" value="Glycosyl hydrolase domain"/>
    <property type="match status" value="1"/>
</dbReference>
<feature type="domain" description="Glycosyl hydrolase family 13 catalytic" evidence="4">
    <location>
        <begin position="16"/>
        <end position="395"/>
    </location>
</feature>
<dbReference type="GO" id="GO:0004556">
    <property type="term" value="F:alpha-amylase activity"/>
    <property type="evidence" value="ECO:0007669"/>
    <property type="project" value="TreeGrafter"/>
</dbReference>
<dbReference type="Proteomes" id="UP000476411">
    <property type="component" value="Chromosome"/>
</dbReference>
<accession>A0A6B9ZC59</accession>
<dbReference type="GO" id="GO:0009313">
    <property type="term" value="P:oligosaccharide catabolic process"/>
    <property type="evidence" value="ECO:0007669"/>
    <property type="project" value="TreeGrafter"/>
</dbReference>
<name>A0A6B9ZC59_9BACT</name>
<dbReference type="Gene3D" id="3.20.20.80">
    <property type="entry name" value="Glycosidases"/>
    <property type="match status" value="1"/>
</dbReference>